<evidence type="ECO:0000313" key="3">
    <source>
        <dbReference type="Proteomes" id="UP001596391"/>
    </source>
</evidence>
<dbReference type="RefSeq" id="WP_390233450.1">
    <property type="nucleotide sequence ID" value="NZ_JAGSYD010000004.1"/>
</dbReference>
<comment type="caution">
    <text evidence="2">The sequence shown here is derived from an EMBL/GenBank/DDBJ whole genome shotgun (WGS) entry which is preliminary data.</text>
</comment>
<protein>
    <submittedName>
        <fullName evidence="2">Helix-turn-helix domain-containing protein</fullName>
    </submittedName>
</protein>
<sequence>MPTASLKHSAINPVRFDRNKAAEYLCLSVRSVDYLISTRRLKATRQGGKVFIQVADLDRYASQDHTQPIRPATR</sequence>
<dbReference type="InterPro" id="IPR041657">
    <property type="entry name" value="HTH_17"/>
</dbReference>
<dbReference type="EMBL" id="JBHSWI010000001">
    <property type="protein sequence ID" value="MFC6644159.1"/>
    <property type="molecule type" value="Genomic_DNA"/>
</dbReference>
<organism evidence="2 3">
    <name type="scientific">Granulicella cerasi</name>
    <dbReference type="NCBI Taxonomy" id="741063"/>
    <lineage>
        <taxon>Bacteria</taxon>
        <taxon>Pseudomonadati</taxon>
        <taxon>Acidobacteriota</taxon>
        <taxon>Terriglobia</taxon>
        <taxon>Terriglobales</taxon>
        <taxon>Acidobacteriaceae</taxon>
        <taxon>Granulicella</taxon>
    </lineage>
</organism>
<feature type="domain" description="Helix-turn-helix" evidence="1">
    <location>
        <begin position="20"/>
        <end position="63"/>
    </location>
</feature>
<accession>A0ABW1Z409</accession>
<name>A0ABW1Z409_9BACT</name>
<dbReference type="Pfam" id="PF12728">
    <property type="entry name" value="HTH_17"/>
    <property type="match status" value="1"/>
</dbReference>
<proteinExistence type="predicted"/>
<evidence type="ECO:0000313" key="2">
    <source>
        <dbReference type="EMBL" id="MFC6644159.1"/>
    </source>
</evidence>
<keyword evidence="3" id="KW-1185">Reference proteome</keyword>
<evidence type="ECO:0000259" key="1">
    <source>
        <dbReference type="Pfam" id="PF12728"/>
    </source>
</evidence>
<gene>
    <name evidence="2" type="ORF">ACFQBQ_00840</name>
</gene>
<dbReference type="Proteomes" id="UP001596391">
    <property type="component" value="Unassembled WGS sequence"/>
</dbReference>
<reference evidence="3" key="1">
    <citation type="journal article" date="2019" name="Int. J. Syst. Evol. Microbiol.">
        <title>The Global Catalogue of Microorganisms (GCM) 10K type strain sequencing project: providing services to taxonomists for standard genome sequencing and annotation.</title>
        <authorList>
            <consortium name="The Broad Institute Genomics Platform"/>
            <consortium name="The Broad Institute Genome Sequencing Center for Infectious Disease"/>
            <person name="Wu L."/>
            <person name="Ma J."/>
        </authorList>
    </citation>
    <scope>NUCLEOTIDE SEQUENCE [LARGE SCALE GENOMIC DNA]</scope>
    <source>
        <strain evidence="3">CGMCC 1.16026</strain>
    </source>
</reference>